<organism evidence="2 3">
    <name type="scientific">Chaetomium globosum (strain ATCC 6205 / CBS 148.51 / DSM 1962 / NBRC 6347 / NRRL 1970)</name>
    <name type="common">Soil fungus</name>
    <dbReference type="NCBI Taxonomy" id="306901"/>
    <lineage>
        <taxon>Eukaryota</taxon>
        <taxon>Fungi</taxon>
        <taxon>Dikarya</taxon>
        <taxon>Ascomycota</taxon>
        <taxon>Pezizomycotina</taxon>
        <taxon>Sordariomycetes</taxon>
        <taxon>Sordariomycetidae</taxon>
        <taxon>Sordariales</taxon>
        <taxon>Chaetomiaceae</taxon>
        <taxon>Chaetomium</taxon>
    </lineage>
</organism>
<dbReference type="HOGENOM" id="CLU_2333444_0_0_1"/>
<dbReference type="AlphaFoldDB" id="Q2GPA5"/>
<protein>
    <submittedName>
        <fullName evidence="2">Uncharacterized protein</fullName>
    </submittedName>
</protein>
<dbReference type="VEuPathDB" id="FungiDB:CHGG_10199"/>
<feature type="region of interest" description="Disordered" evidence="1">
    <location>
        <begin position="76"/>
        <end position="98"/>
    </location>
</feature>
<dbReference type="EMBL" id="CH408035">
    <property type="protein sequence ID" value="EAQ83795.1"/>
    <property type="molecule type" value="Genomic_DNA"/>
</dbReference>
<proteinExistence type="predicted"/>
<sequence length="98" mass="10586">MKLINLRELEFEASQRIPGPVHRRVSEATEVGRRALRLHVLGSAPTGIAFSPRFLSRMLRASCWALRPPSLAAVGRAPTMGEPPGLGERCLGGAKFPG</sequence>
<name>Q2GPA5_CHAGB</name>
<evidence type="ECO:0000313" key="2">
    <source>
        <dbReference type="EMBL" id="EAQ83795.1"/>
    </source>
</evidence>
<reference evidence="3" key="1">
    <citation type="journal article" date="2015" name="Genome Announc.">
        <title>Draft genome sequence of the cellulolytic fungus Chaetomium globosum.</title>
        <authorList>
            <person name="Cuomo C.A."/>
            <person name="Untereiner W.A."/>
            <person name="Ma L.-J."/>
            <person name="Grabherr M."/>
            <person name="Birren B.W."/>
        </authorList>
    </citation>
    <scope>NUCLEOTIDE SEQUENCE [LARGE SCALE GENOMIC DNA]</scope>
    <source>
        <strain evidence="3">ATCC 6205 / CBS 148.51 / DSM 1962 / NBRC 6347 / NRRL 1970</strain>
    </source>
</reference>
<dbReference type="Proteomes" id="UP000001056">
    <property type="component" value="Unassembled WGS sequence"/>
</dbReference>
<gene>
    <name evidence="2" type="ORF">CHGG_10199</name>
</gene>
<dbReference type="RefSeq" id="XP_001228126.1">
    <property type="nucleotide sequence ID" value="XM_001228125.1"/>
</dbReference>
<dbReference type="InParanoid" id="Q2GPA5"/>
<evidence type="ECO:0000313" key="3">
    <source>
        <dbReference type="Proteomes" id="UP000001056"/>
    </source>
</evidence>
<evidence type="ECO:0000256" key="1">
    <source>
        <dbReference type="SAM" id="MobiDB-lite"/>
    </source>
</evidence>
<dbReference type="GeneID" id="4396369"/>
<keyword evidence="3" id="KW-1185">Reference proteome</keyword>
<accession>Q2GPA5</accession>